<dbReference type="GO" id="GO:0008841">
    <property type="term" value="F:dihydrofolate synthase activity"/>
    <property type="evidence" value="ECO:0007669"/>
    <property type="project" value="UniProtKB-EC"/>
</dbReference>
<dbReference type="EC" id="6.3.2.17" evidence="7"/>
<dbReference type="PROSITE" id="PS01012">
    <property type="entry name" value="FOLYLPOLYGLU_SYNT_2"/>
    <property type="match status" value="1"/>
</dbReference>
<dbReference type="GO" id="GO:0046656">
    <property type="term" value="P:folic acid biosynthetic process"/>
    <property type="evidence" value="ECO:0007669"/>
    <property type="project" value="UniProtKB-KW"/>
</dbReference>
<comment type="catalytic activity">
    <reaction evidence="17">
        <text>7,8-dihydropteroate + L-glutamate + ATP = 7,8-dihydrofolate + ADP + phosphate + H(+)</text>
        <dbReference type="Rhea" id="RHEA:23584"/>
        <dbReference type="ChEBI" id="CHEBI:15378"/>
        <dbReference type="ChEBI" id="CHEBI:17839"/>
        <dbReference type="ChEBI" id="CHEBI:29985"/>
        <dbReference type="ChEBI" id="CHEBI:30616"/>
        <dbReference type="ChEBI" id="CHEBI:43474"/>
        <dbReference type="ChEBI" id="CHEBI:57451"/>
        <dbReference type="ChEBI" id="CHEBI:456216"/>
        <dbReference type="EC" id="6.3.2.12"/>
    </reaction>
</comment>
<evidence type="ECO:0000256" key="9">
    <source>
        <dbReference type="ARBA" id="ARBA00022598"/>
    </source>
</evidence>
<dbReference type="RefSeq" id="WP_016185921.1">
    <property type="nucleotide sequence ID" value="NZ_ASWO01000005.1"/>
</dbReference>
<evidence type="ECO:0000259" key="19">
    <source>
        <dbReference type="Pfam" id="PF02875"/>
    </source>
</evidence>
<keyword evidence="13" id="KW-0460">Magnesium</keyword>
<comment type="cofactor">
    <cofactor evidence="1">
        <name>Mg(2+)</name>
        <dbReference type="ChEBI" id="CHEBI:18420"/>
    </cofactor>
</comment>
<comment type="similarity">
    <text evidence="4 18">Belongs to the folylpolyglutamate synthase family.</text>
</comment>
<comment type="caution">
    <text evidence="21">The sequence shown here is derived from an EMBL/GenBank/DDBJ whole genome shotgun (WGS) entry which is preliminary data.</text>
</comment>
<keyword evidence="9 18" id="KW-0436">Ligase</keyword>
<name>S0L1R1_9ENTE</name>
<comment type="pathway">
    <text evidence="2">Cofactor biosynthesis; tetrahydrofolate biosynthesis; 7,8-dihydrofolate from 2-amino-4-hydroxy-6-hydroxymethyl-7,8-dihydropteridine diphosphate and 4-aminobenzoate: step 2/2.</text>
</comment>
<dbReference type="Proteomes" id="UP000015961">
    <property type="component" value="Unassembled WGS sequence"/>
</dbReference>
<evidence type="ECO:0000256" key="7">
    <source>
        <dbReference type="ARBA" id="ARBA00013025"/>
    </source>
</evidence>
<evidence type="ECO:0000256" key="11">
    <source>
        <dbReference type="ARBA" id="ARBA00022741"/>
    </source>
</evidence>
<keyword evidence="11 18" id="KW-0547">Nucleotide-binding</keyword>
<evidence type="ECO:0000256" key="4">
    <source>
        <dbReference type="ARBA" id="ARBA00008276"/>
    </source>
</evidence>
<evidence type="ECO:0000256" key="6">
    <source>
        <dbReference type="ARBA" id="ARBA00013023"/>
    </source>
</evidence>
<comment type="subunit">
    <text evidence="5">Monomer.</text>
</comment>
<dbReference type="PANTHER" id="PTHR11136">
    <property type="entry name" value="FOLYLPOLYGLUTAMATE SYNTHASE-RELATED"/>
    <property type="match status" value="1"/>
</dbReference>
<evidence type="ECO:0000256" key="12">
    <source>
        <dbReference type="ARBA" id="ARBA00022840"/>
    </source>
</evidence>
<evidence type="ECO:0000256" key="10">
    <source>
        <dbReference type="ARBA" id="ARBA00022723"/>
    </source>
</evidence>
<evidence type="ECO:0000256" key="15">
    <source>
        <dbReference type="ARBA" id="ARBA00030592"/>
    </source>
</evidence>
<evidence type="ECO:0000256" key="1">
    <source>
        <dbReference type="ARBA" id="ARBA00001946"/>
    </source>
</evidence>
<keyword evidence="14" id="KW-0289">Folate biosynthesis</keyword>
<dbReference type="EMBL" id="ASWO01000005">
    <property type="protein sequence ID" value="EOT83485.1"/>
    <property type="molecule type" value="Genomic_DNA"/>
</dbReference>
<keyword evidence="10" id="KW-0479">Metal-binding</keyword>
<dbReference type="GO" id="GO:0004326">
    <property type="term" value="F:tetrahydrofolylpolyglutamate synthase activity"/>
    <property type="evidence" value="ECO:0007669"/>
    <property type="project" value="UniProtKB-EC"/>
</dbReference>
<dbReference type="Pfam" id="PF08245">
    <property type="entry name" value="Mur_ligase_M"/>
    <property type="match status" value="1"/>
</dbReference>
<comment type="pathway">
    <text evidence="3">Cofactor biosynthesis; tetrahydrofolylpolyglutamate biosynthesis.</text>
</comment>
<dbReference type="InterPro" id="IPR004101">
    <property type="entry name" value="Mur_ligase_C"/>
</dbReference>
<dbReference type="PIRSF" id="PIRSF001563">
    <property type="entry name" value="Folylpolyglu_synth"/>
    <property type="match status" value="1"/>
</dbReference>
<dbReference type="PROSITE" id="PS01011">
    <property type="entry name" value="FOLYLPOLYGLU_SYNT_1"/>
    <property type="match status" value="1"/>
</dbReference>
<dbReference type="SUPFAM" id="SSF53244">
    <property type="entry name" value="MurD-like peptide ligases, peptide-binding domain"/>
    <property type="match status" value="1"/>
</dbReference>
<dbReference type="InterPro" id="IPR036615">
    <property type="entry name" value="Mur_ligase_C_dom_sf"/>
</dbReference>
<dbReference type="EC" id="6.3.2.12" evidence="6"/>
<gene>
    <name evidence="21" type="ORF">I573_01206</name>
</gene>
<dbReference type="InterPro" id="IPR036565">
    <property type="entry name" value="Mur-like_cat_sf"/>
</dbReference>
<proteinExistence type="inferred from homology"/>
<dbReference type="STRING" id="1140003.OMY_01474"/>
<evidence type="ECO:0000256" key="8">
    <source>
        <dbReference type="ARBA" id="ARBA00019357"/>
    </source>
</evidence>
<dbReference type="AlphaFoldDB" id="S0L1R1"/>
<dbReference type="InterPro" id="IPR001645">
    <property type="entry name" value="Folylpolyglutamate_synth"/>
</dbReference>
<comment type="catalytic activity">
    <reaction evidence="16">
        <text>(6S)-5,6,7,8-tetrahydrofolyl-(gamma-L-Glu)(n) + L-glutamate + ATP = (6S)-5,6,7,8-tetrahydrofolyl-(gamma-L-Glu)(n+1) + ADP + phosphate + H(+)</text>
        <dbReference type="Rhea" id="RHEA:10580"/>
        <dbReference type="Rhea" id="RHEA-COMP:14738"/>
        <dbReference type="Rhea" id="RHEA-COMP:14740"/>
        <dbReference type="ChEBI" id="CHEBI:15378"/>
        <dbReference type="ChEBI" id="CHEBI:29985"/>
        <dbReference type="ChEBI" id="CHEBI:30616"/>
        <dbReference type="ChEBI" id="CHEBI:43474"/>
        <dbReference type="ChEBI" id="CHEBI:141005"/>
        <dbReference type="ChEBI" id="CHEBI:456216"/>
        <dbReference type="EC" id="6.3.2.17"/>
    </reaction>
</comment>
<dbReference type="GO" id="GO:0005737">
    <property type="term" value="C:cytoplasm"/>
    <property type="evidence" value="ECO:0007669"/>
    <property type="project" value="TreeGrafter"/>
</dbReference>
<dbReference type="InterPro" id="IPR013221">
    <property type="entry name" value="Mur_ligase_cen"/>
</dbReference>
<evidence type="ECO:0000259" key="20">
    <source>
        <dbReference type="Pfam" id="PF08245"/>
    </source>
</evidence>
<dbReference type="Pfam" id="PF02875">
    <property type="entry name" value="Mur_ligase_C"/>
    <property type="match status" value="1"/>
</dbReference>
<dbReference type="PANTHER" id="PTHR11136:SF0">
    <property type="entry name" value="DIHYDROFOLATE SYNTHETASE-RELATED"/>
    <property type="match status" value="1"/>
</dbReference>
<reference evidence="21 22" key="1">
    <citation type="submission" date="2013-03" db="EMBL/GenBank/DDBJ databases">
        <title>The Genome Sequence of Enterococcus sulfureus ATCC_49903 (PacBio/Illumina hybrid assembly).</title>
        <authorList>
            <consortium name="The Broad Institute Genomics Platform"/>
            <consortium name="The Broad Institute Genome Sequencing Center for Infectious Disease"/>
            <person name="Earl A."/>
            <person name="Russ C."/>
            <person name="Gilmore M."/>
            <person name="Surin D."/>
            <person name="Walker B."/>
            <person name="Young S."/>
            <person name="Zeng Q."/>
            <person name="Gargeya S."/>
            <person name="Fitzgerald M."/>
            <person name="Haas B."/>
            <person name="Abouelleil A."/>
            <person name="Allen A.W."/>
            <person name="Alvarado L."/>
            <person name="Arachchi H.M."/>
            <person name="Berlin A.M."/>
            <person name="Chapman S.B."/>
            <person name="Gainer-Dewar J."/>
            <person name="Goldberg J."/>
            <person name="Griggs A."/>
            <person name="Gujja S."/>
            <person name="Hansen M."/>
            <person name="Howarth C."/>
            <person name="Imamovic A."/>
            <person name="Ireland A."/>
            <person name="Larimer J."/>
            <person name="McCowan C."/>
            <person name="Murphy C."/>
            <person name="Pearson M."/>
            <person name="Poon T.W."/>
            <person name="Priest M."/>
            <person name="Roberts A."/>
            <person name="Saif S."/>
            <person name="Shea T."/>
            <person name="Sisk P."/>
            <person name="Sykes S."/>
            <person name="Wortman J."/>
            <person name="Nusbaum C."/>
            <person name="Birren B."/>
        </authorList>
    </citation>
    <scope>NUCLEOTIDE SEQUENCE [LARGE SCALE GENOMIC DNA]</scope>
    <source>
        <strain evidence="21 22">ATCC 49903</strain>
    </source>
</reference>
<evidence type="ECO:0000313" key="21">
    <source>
        <dbReference type="EMBL" id="EOT83485.1"/>
    </source>
</evidence>
<dbReference type="FunFam" id="3.40.1190.10:FF:000004">
    <property type="entry name" value="Dihydrofolate synthase/folylpolyglutamate synthase"/>
    <property type="match status" value="1"/>
</dbReference>
<dbReference type="SUPFAM" id="SSF53623">
    <property type="entry name" value="MurD-like peptide ligases, catalytic domain"/>
    <property type="match status" value="1"/>
</dbReference>
<evidence type="ECO:0000256" key="18">
    <source>
        <dbReference type="PIRNR" id="PIRNR001563"/>
    </source>
</evidence>
<evidence type="ECO:0000256" key="13">
    <source>
        <dbReference type="ARBA" id="ARBA00022842"/>
    </source>
</evidence>
<evidence type="ECO:0000256" key="3">
    <source>
        <dbReference type="ARBA" id="ARBA00005150"/>
    </source>
</evidence>
<evidence type="ECO:0000256" key="5">
    <source>
        <dbReference type="ARBA" id="ARBA00011245"/>
    </source>
</evidence>
<keyword evidence="22" id="KW-1185">Reference proteome</keyword>
<accession>S0L1R1</accession>
<dbReference type="Gene3D" id="3.40.1190.10">
    <property type="entry name" value="Mur-like, catalytic domain"/>
    <property type="match status" value="1"/>
</dbReference>
<dbReference type="eggNOG" id="COG0285">
    <property type="taxonomic scope" value="Bacteria"/>
</dbReference>
<evidence type="ECO:0000256" key="17">
    <source>
        <dbReference type="ARBA" id="ARBA00049161"/>
    </source>
</evidence>
<dbReference type="GO" id="GO:0046872">
    <property type="term" value="F:metal ion binding"/>
    <property type="evidence" value="ECO:0007669"/>
    <property type="project" value="UniProtKB-KW"/>
</dbReference>
<feature type="domain" description="Mur ligase C-terminal" evidence="19">
    <location>
        <begin position="303"/>
        <end position="420"/>
    </location>
</feature>
<feature type="domain" description="Mur ligase central" evidence="20">
    <location>
        <begin position="46"/>
        <end position="273"/>
    </location>
</feature>
<dbReference type="Gene3D" id="3.90.190.20">
    <property type="entry name" value="Mur ligase, C-terminal domain"/>
    <property type="match status" value="1"/>
</dbReference>
<sequence length="440" mass="49718">MYTTVEEAIEWIHSRKKFGVRPGLMRIESLLEKCDHPEHQIPTIHVAGTNGKGSTVSFLRSLLAEQGLTVGIFTSPYIERFHERIQIDQTFISDEALVTIVNRIYPVVMALDEDPELTGITEFEILTACAFLYFAQENVDVAVIEVGLGGLYDSTNVITPKVSVITTIGLDHMDILGDTIEEIALQKAGIIKPSVPVVIGNIAEPALSVLKQVAKNKQAPASIYDQNFHPHYEHVDAQWGEWWTFYNEAGRIQELYIPLMGRHQVENASVALEAFLNYCTQMNLKPQQKEIRRGLKQAYWPARMERLHTDPLIIVDGAHNEHAMARLVENMQQDFSQRKIYVLFSALQTKPVTQMIDQLLTIPNCEILLTTFDFPKALVLSDSLLKKAPKRLSFVSLWQVGLGEILEKMQEDDVLLITGSLYFVSEVRAFILTLLEENNG</sequence>
<evidence type="ECO:0000313" key="22">
    <source>
        <dbReference type="Proteomes" id="UP000015961"/>
    </source>
</evidence>
<dbReference type="NCBIfam" id="TIGR01499">
    <property type="entry name" value="folC"/>
    <property type="match status" value="1"/>
</dbReference>
<evidence type="ECO:0000256" key="2">
    <source>
        <dbReference type="ARBA" id="ARBA00004799"/>
    </source>
</evidence>
<protein>
    <recommendedName>
        <fullName evidence="8">Dihydrofolate synthase/folylpolyglutamate synthase</fullName>
        <ecNumber evidence="6">6.3.2.12</ecNumber>
        <ecNumber evidence="7">6.3.2.17</ecNumber>
    </recommendedName>
    <alternativeName>
        <fullName evidence="15">Tetrahydrofolylpolyglutamate synthase</fullName>
    </alternativeName>
</protein>
<dbReference type="PATRIC" id="fig|1140003.3.peg.1426"/>
<organism evidence="21 22">
    <name type="scientific">Enterococcus sulfureus ATCC 49903</name>
    <dbReference type="NCBI Taxonomy" id="1140003"/>
    <lineage>
        <taxon>Bacteria</taxon>
        <taxon>Bacillati</taxon>
        <taxon>Bacillota</taxon>
        <taxon>Bacilli</taxon>
        <taxon>Lactobacillales</taxon>
        <taxon>Enterococcaceae</taxon>
        <taxon>Enterococcus</taxon>
    </lineage>
</organism>
<dbReference type="OrthoDB" id="9809356at2"/>
<evidence type="ECO:0000256" key="14">
    <source>
        <dbReference type="ARBA" id="ARBA00022909"/>
    </source>
</evidence>
<evidence type="ECO:0000256" key="16">
    <source>
        <dbReference type="ARBA" id="ARBA00047493"/>
    </source>
</evidence>
<dbReference type="InterPro" id="IPR018109">
    <property type="entry name" value="Folylpolyglutamate_synth_CS"/>
</dbReference>
<dbReference type="GO" id="GO:0005524">
    <property type="term" value="F:ATP binding"/>
    <property type="evidence" value="ECO:0007669"/>
    <property type="project" value="UniProtKB-KW"/>
</dbReference>
<keyword evidence="12 18" id="KW-0067">ATP-binding</keyword>